<gene>
    <name evidence="1" type="ORF">B4127_3667</name>
</gene>
<proteinExistence type="predicted"/>
<protein>
    <submittedName>
        <fullName evidence="1">Uncharacterized protein</fullName>
    </submittedName>
</protein>
<dbReference type="Proteomes" id="UP000031978">
    <property type="component" value="Unassembled WGS sequence"/>
</dbReference>
<sequence>MRGFVYTLKASLRGAFLLADDDADFSPLAYFLDHSIIFV</sequence>
<organism evidence="1 2">
    <name type="scientific">Bacillus pumilus</name>
    <name type="common">Bacillus mesentericus</name>
    <dbReference type="NCBI Taxonomy" id="1408"/>
    <lineage>
        <taxon>Bacteria</taxon>
        <taxon>Bacillati</taxon>
        <taxon>Bacillota</taxon>
        <taxon>Bacilli</taxon>
        <taxon>Bacillales</taxon>
        <taxon>Bacillaceae</taxon>
        <taxon>Bacillus</taxon>
    </lineage>
</organism>
<evidence type="ECO:0000313" key="1">
    <source>
        <dbReference type="EMBL" id="KIL19803.1"/>
    </source>
</evidence>
<dbReference type="EMBL" id="JXCL01000014">
    <property type="protein sequence ID" value="KIL19803.1"/>
    <property type="molecule type" value="Genomic_DNA"/>
</dbReference>
<dbReference type="AlphaFoldDB" id="A0AB34QWW3"/>
<accession>A0AB34QWW3</accession>
<reference evidence="1 2" key="1">
    <citation type="submission" date="2014-12" db="EMBL/GenBank/DDBJ databases">
        <title>Draft Genome Sequences of Five Spore-Forming Food Isolates of Bacillus pumilus.</title>
        <authorList>
            <person name="de Jong A."/>
            <person name="van Heel A.J."/>
            <person name="Montalban-Lopez M."/>
            <person name="Krawczyk A.O."/>
            <person name="Berendsen E.M."/>
            <person name="Wells-Bennik M."/>
            <person name="Kuipers O.P."/>
        </authorList>
    </citation>
    <scope>NUCLEOTIDE SEQUENCE [LARGE SCALE GENOMIC DNA]</scope>
    <source>
        <strain evidence="1 2">B4127</strain>
    </source>
</reference>
<name>A0AB34QWW3_BACPU</name>
<comment type="caution">
    <text evidence="1">The sequence shown here is derived from an EMBL/GenBank/DDBJ whole genome shotgun (WGS) entry which is preliminary data.</text>
</comment>
<evidence type="ECO:0000313" key="2">
    <source>
        <dbReference type="Proteomes" id="UP000031978"/>
    </source>
</evidence>